<comment type="caution">
    <text evidence="1">The sequence shown here is derived from an EMBL/GenBank/DDBJ whole genome shotgun (WGS) entry which is preliminary data.</text>
</comment>
<evidence type="ECO:0000313" key="1">
    <source>
        <dbReference type="EMBL" id="MFC7188104.1"/>
    </source>
</evidence>
<dbReference type="Proteomes" id="UP001596390">
    <property type="component" value="Unassembled WGS sequence"/>
</dbReference>
<sequence length="151" mass="16712">MFDTTPTDADSFEPRHDDHRRAIDDLDLAPGECRRVDDNPEGRFYHLRVGDLYLTIGSDGVRRTTPSGMHYAEAYGRTETVAPGEAFEYLHGDHSPDVTNFCLACGVTFDASEDRPCDCPVGSETDSIDWPDVPTRAPRALVDGQLLAQPQ</sequence>
<gene>
    <name evidence="1" type="ORF">ACFQMK_14715</name>
</gene>
<accession>A0ABD5YJE8</accession>
<organism evidence="1 2">
    <name type="scientific">Halorubrum yunnanense</name>
    <dbReference type="NCBI Taxonomy" id="1526162"/>
    <lineage>
        <taxon>Archaea</taxon>
        <taxon>Methanobacteriati</taxon>
        <taxon>Methanobacteriota</taxon>
        <taxon>Stenosarchaea group</taxon>
        <taxon>Halobacteria</taxon>
        <taxon>Halobacteriales</taxon>
        <taxon>Haloferacaceae</taxon>
        <taxon>Halorubrum</taxon>
    </lineage>
</organism>
<reference evidence="1 2" key="1">
    <citation type="journal article" date="2019" name="Int. J. Syst. Evol. Microbiol.">
        <title>The Global Catalogue of Microorganisms (GCM) 10K type strain sequencing project: providing services to taxonomists for standard genome sequencing and annotation.</title>
        <authorList>
            <consortium name="The Broad Institute Genomics Platform"/>
            <consortium name="The Broad Institute Genome Sequencing Center for Infectious Disease"/>
            <person name="Wu L."/>
            <person name="Ma J."/>
        </authorList>
    </citation>
    <scope>NUCLEOTIDE SEQUENCE [LARGE SCALE GENOMIC DNA]</scope>
    <source>
        <strain evidence="1 2">Q85</strain>
    </source>
</reference>
<protein>
    <submittedName>
        <fullName evidence="1">Uncharacterized protein</fullName>
    </submittedName>
</protein>
<dbReference type="EMBL" id="JBHSZZ010000071">
    <property type="protein sequence ID" value="MFC7188104.1"/>
    <property type="molecule type" value="Genomic_DNA"/>
</dbReference>
<dbReference type="AlphaFoldDB" id="A0ABD5YJE8"/>
<evidence type="ECO:0000313" key="2">
    <source>
        <dbReference type="Proteomes" id="UP001596390"/>
    </source>
</evidence>
<dbReference type="RefSeq" id="WP_267665554.1">
    <property type="nucleotide sequence ID" value="NZ_JAODIX010000071.1"/>
</dbReference>
<proteinExistence type="predicted"/>
<keyword evidence="2" id="KW-1185">Reference proteome</keyword>
<name>A0ABD5YJE8_9EURY</name>